<dbReference type="GO" id="GO:0016705">
    <property type="term" value="F:oxidoreductase activity, acting on paired donors, with incorporation or reduction of molecular oxygen"/>
    <property type="evidence" value="ECO:0007669"/>
    <property type="project" value="InterPro"/>
</dbReference>
<proteinExistence type="predicted"/>
<dbReference type="AlphaFoldDB" id="A0A7I7JYQ2"/>
<dbReference type="KEGG" id="mdu:MDUV_17630"/>
<keyword evidence="2" id="KW-1185">Reference proteome</keyword>
<reference evidence="1 2" key="1">
    <citation type="journal article" date="2019" name="Emerg. Microbes Infect.">
        <title>Comprehensive subspecies identification of 175 nontuberculous mycobacteria species based on 7547 genomic profiles.</title>
        <authorList>
            <person name="Matsumoto Y."/>
            <person name="Kinjo T."/>
            <person name="Motooka D."/>
            <person name="Nabeya D."/>
            <person name="Jung N."/>
            <person name="Uechi K."/>
            <person name="Horii T."/>
            <person name="Iida T."/>
            <person name="Fujita J."/>
            <person name="Nakamura S."/>
        </authorList>
    </citation>
    <scope>NUCLEOTIDE SEQUENCE [LARGE SCALE GENOMIC DNA]</scope>
    <source>
        <strain evidence="1 2">JCM 6396</strain>
    </source>
</reference>
<dbReference type="OrthoDB" id="4632275at2"/>
<evidence type="ECO:0000313" key="2">
    <source>
        <dbReference type="Proteomes" id="UP000467006"/>
    </source>
</evidence>
<dbReference type="GO" id="GO:0004497">
    <property type="term" value="F:monooxygenase activity"/>
    <property type="evidence" value="ECO:0007669"/>
    <property type="project" value="InterPro"/>
</dbReference>
<evidence type="ECO:0000313" key="1">
    <source>
        <dbReference type="EMBL" id="BBX16903.1"/>
    </source>
</evidence>
<organism evidence="1 2">
    <name type="scientific">Mycolicibacterium duvalii</name>
    <dbReference type="NCBI Taxonomy" id="39688"/>
    <lineage>
        <taxon>Bacteria</taxon>
        <taxon>Bacillati</taxon>
        <taxon>Actinomycetota</taxon>
        <taxon>Actinomycetes</taxon>
        <taxon>Mycobacteriales</taxon>
        <taxon>Mycobacteriaceae</taxon>
        <taxon>Mycolicibacterium</taxon>
    </lineage>
</organism>
<dbReference type="Proteomes" id="UP000467006">
    <property type="component" value="Chromosome"/>
</dbReference>
<dbReference type="GO" id="GO:0020037">
    <property type="term" value="F:heme binding"/>
    <property type="evidence" value="ECO:0007669"/>
    <property type="project" value="InterPro"/>
</dbReference>
<dbReference type="Gene3D" id="1.10.630.10">
    <property type="entry name" value="Cytochrome P450"/>
    <property type="match status" value="1"/>
</dbReference>
<name>A0A7I7JYQ2_9MYCO</name>
<dbReference type="InterPro" id="IPR036396">
    <property type="entry name" value="Cyt_P450_sf"/>
</dbReference>
<dbReference type="GO" id="GO:0005506">
    <property type="term" value="F:iron ion binding"/>
    <property type="evidence" value="ECO:0007669"/>
    <property type="project" value="InterPro"/>
</dbReference>
<protein>
    <submittedName>
        <fullName evidence="1">Uncharacterized protein</fullName>
    </submittedName>
</protein>
<dbReference type="RefSeq" id="WP_098004365.1">
    <property type="nucleotide sequence ID" value="NZ_AP022563.1"/>
</dbReference>
<gene>
    <name evidence="1" type="ORF">MDUV_17630</name>
</gene>
<dbReference type="EMBL" id="AP022563">
    <property type="protein sequence ID" value="BBX16903.1"/>
    <property type="molecule type" value="Genomic_DNA"/>
</dbReference>
<accession>A0A7I7JYQ2</accession>
<dbReference type="SUPFAM" id="SSF48264">
    <property type="entry name" value="Cytochrome P450"/>
    <property type="match status" value="1"/>
</dbReference>
<sequence>MVLVPHSQRLSELFSSRLASPADDDAAGIVLGPRLHGLCRALDVPERDWWTLARLVDDLADAHAVEALGAFVDVLVADRCRQPGDDLISDLITYEGDGDGLTADDIRALLVDLIAF</sequence>